<dbReference type="Gene3D" id="3.90.180.10">
    <property type="entry name" value="Medium-chain alcohol dehydrogenases, catalytic domain"/>
    <property type="match status" value="1"/>
</dbReference>
<sequence length="61" mass="6605">MPTNPFTSLQPAAAIHVARTVEADVYATVGSEGKGQHLVDTFGIPRHYTFRSRDSSFVNGV</sequence>
<gene>
    <name evidence="1" type="ORF">QBC40DRAFT_262872</name>
</gene>
<dbReference type="EMBL" id="MU863893">
    <property type="protein sequence ID" value="KAK4202874.1"/>
    <property type="molecule type" value="Genomic_DNA"/>
</dbReference>
<dbReference type="AlphaFoldDB" id="A0AAN6XLG2"/>
<accession>A0AAN6XLG2</accession>
<dbReference type="Proteomes" id="UP001303160">
    <property type="component" value="Unassembled WGS sequence"/>
</dbReference>
<organism evidence="1 2">
    <name type="scientific">Triangularia verruculosa</name>
    <dbReference type="NCBI Taxonomy" id="2587418"/>
    <lineage>
        <taxon>Eukaryota</taxon>
        <taxon>Fungi</taxon>
        <taxon>Dikarya</taxon>
        <taxon>Ascomycota</taxon>
        <taxon>Pezizomycotina</taxon>
        <taxon>Sordariomycetes</taxon>
        <taxon>Sordariomycetidae</taxon>
        <taxon>Sordariales</taxon>
        <taxon>Podosporaceae</taxon>
        <taxon>Triangularia</taxon>
    </lineage>
</organism>
<name>A0AAN6XLG2_9PEZI</name>
<proteinExistence type="predicted"/>
<reference evidence="1" key="1">
    <citation type="journal article" date="2023" name="Mol. Phylogenet. Evol.">
        <title>Genome-scale phylogeny and comparative genomics of the fungal order Sordariales.</title>
        <authorList>
            <person name="Hensen N."/>
            <person name="Bonometti L."/>
            <person name="Westerberg I."/>
            <person name="Brannstrom I.O."/>
            <person name="Guillou S."/>
            <person name="Cros-Aarteil S."/>
            <person name="Calhoun S."/>
            <person name="Haridas S."/>
            <person name="Kuo A."/>
            <person name="Mondo S."/>
            <person name="Pangilinan J."/>
            <person name="Riley R."/>
            <person name="LaButti K."/>
            <person name="Andreopoulos B."/>
            <person name="Lipzen A."/>
            <person name="Chen C."/>
            <person name="Yan M."/>
            <person name="Daum C."/>
            <person name="Ng V."/>
            <person name="Clum A."/>
            <person name="Steindorff A."/>
            <person name="Ohm R.A."/>
            <person name="Martin F."/>
            <person name="Silar P."/>
            <person name="Natvig D.O."/>
            <person name="Lalanne C."/>
            <person name="Gautier V."/>
            <person name="Ament-Velasquez S.L."/>
            <person name="Kruys A."/>
            <person name="Hutchinson M.I."/>
            <person name="Powell A.J."/>
            <person name="Barry K."/>
            <person name="Miller A.N."/>
            <person name="Grigoriev I.V."/>
            <person name="Debuchy R."/>
            <person name="Gladieux P."/>
            <person name="Hiltunen Thoren M."/>
            <person name="Johannesson H."/>
        </authorList>
    </citation>
    <scope>NUCLEOTIDE SEQUENCE</scope>
    <source>
        <strain evidence="1">CBS 315.58</strain>
    </source>
</reference>
<comment type="caution">
    <text evidence="1">The sequence shown here is derived from an EMBL/GenBank/DDBJ whole genome shotgun (WGS) entry which is preliminary data.</text>
</comment>
<evidence type="ECO:0000313" key="1">
    <source>
        <dbReference type="EMBL" id="KAK4202874.1"/>
    </source>
</evidence>
<reference evidence="1" key="2">
    <citation type="submission" date="2023-05" db="EMBL/GenBank/DDBJ databases">
        <authorList>
            <consortium name="Lawrence Berkeley National Laboratory"/>
            <person name="Steindorff A."/>
            <person name="Hensen N."/>
            <person name="Bonometti L."/>
            <person name="Westerberg I."/>
            <person name="Brannstrom I.O."/>
            <person name="Guillou S."/>
            <person name="Cros-Aarteil S."/>
            <person name="Calhoun S."/>
            <person name="Haridas S."/>
            <person name="Kuo A."/>
            <person name="Mondo S."/>
            <person name="Pangilinan J."/>
            <person name="Riley R."/>
            <person name="Labutti K."/>
            <person name="Andreopoulos B."/>
            <person name="Lipzen A."/>
            <person name="Chen C."/>
            <person name="Yanf M."/>
            <person name="Daum C."/>
            <person name="Ng V."/>
            <person name="Clum A."/>
            <person name="Ohm R."/>
            <person name="Martin F."/>
            <person name="Silar P."/>
            <person name="Natvig D."/>
            <person name="Lalanne C."/>
            <person name="Gautier V."/>
            <person name="Ament-Velasquez S.L."/>
            <person name="Kruys A."/>
            <person name="Hutchinson M.I."/>
            <person name="Powell A.J."/>
            <person name="Barry K."/>
            <person name="Miller A.N."/>
            <person name="Grigoriev I.V."/>
            <person name="Debuchy R."/>
            <person name="Gladieux P."/>
            <person name="Thoren M.H."/>
            <person name="Johannesson H."/>
        </authorList>
    </citation>
    <scope>NUCLEOTIDE SEQUENCE</scope>
    <source>
        <strain evidence="1">CBS 315.58</strain>
    </source>
</reference>
<protein>
    <submittedName>
        <fullName evidence="1">Uncharacterized protein</fullName>
    </submittedName>
</protein>
<keyword evidence="2" id="KW-1185">Reference proteome</keyword>
<evidence type="ECO:0000313" key="2">
    <source>
        <dbReference type="Proteomes" id="UP001303160"/>
    </source>
</evidence>